<dbReference type="Gene3D" id="3.40.50.1470">
    <property type="entry name" value="Peptidyl-tRNA hydrolase"/>
    <property type="match status" value="1"/>
</dbReference>
<comment type="similarity">
    <text evidence="5 7 9">Belongs to the PTH family.</text>
</comment>
<comment type="subcellular location">
    <subcellularLocation>
        <location evidence="7">Cytoplasm</location>
    </subcellularLocation>
</comment>
<reference evidence="10" key="1">
    <citation type="journal article" date="2020" name="mSystems">
        <title>Genome- and Community-Level Interaction Insights into Carbon Utilization and Element Cycling Functions of Hydrothermarchaeota in Hydrothermal Sediment.</title>
        <authorList>
            <person name="Zhou Z."/>
            <person name="Liu Y."/>
            <person name="Xu W."/>
            <person name="Pan J."/>
            <person name="Luo Z.H."/>
            <person name="Li M."/>
        </authorList>
    </citation>
    <scope>NUCLEOTIDE SEQUENCE [LARGE SCALE GENOMIC DNA]</scope>
    <source>
        <strain evidence="10">SpSt-791</strain>
    </source>
</reference>
<evidence type="ECO:0000256" key="9">
    <source>
        <dbReference type="RuleBase" id="RU004320"/>
    </source>
</evidence>
<keyword evidence="4 7" id="KW-0694">RNA-binding</keyword>
<feature type="binding site" evidence="7">
    <location>
        <position position="69"/>
    </location>
    <ligand>
        <name>tRNA</name>
        <dbReference type="ChEBI" id="CHEBI:17843"/>
    </ligand>
</feature>
<dbReference type="SUPFAM" id="SSF53178">
    <property type="entry name" value="Peptidyl-tRNA hydrolase-like"/>
    <property type="match status" value="1"/>
</dbReference>
<organism evidence="10">
    <name type="scientific">candidate division WOR-3 bacterium</name>
    <dbReference type="NCBI Taxonomy" id="2052148"/>
    <lineage>
        <taxon>Bacteria</taxon>
        <taxon>Bacteria division WOR-3</taxon>
    </lineage>
</organism>
<dbReference type="PANTHER" id="PTHR17224">
    <property type="entry name" value="PEPTIDYL-TRNA HYDROLASE"/>
    <property type="match status" value="1"/>
</dbReference>
<dbReference type="PANTHER" id="PTHR17224:SF1">
    <property type="entry name" value="PEPTIDYL-TRNA HYDROLASE"/>
    <property type="match status" value="1"/>
</dbReference>
<proteinExistence type="inferred from homology"/>
<comment type="function">
    <text evidence="7">Hydrolyzes ribosome-free peptidyl-tRNAs (with 1 or more amino acids incorporated), which drop off the ribosome during protein synthesis, or as a result of ribosome stalling.</text>
</comment>
<feature type="binding site" evidence="7">
    <location>
        <position position="20"/>
    </location>
    <ligand>
        <name>tRNA</name>
        <dbReference type="ChEBI" id="CHEBI:17843"/>
    </ligand>
</feature>
<evidence type="ECO:0000256" key="8">
    <source>
        <dbReference type="RuleBase" id="RU000673"/>
    </source>
</evidence>
<comment type="subunit">
    <text evidence="7">Monomer.</text>
</comment>
<feature type="active site" description="Proton acceptor" evidence="7">
    <location>
        <position position="25"/>
    </location>
</feature>
<evidence type="ECO:0000256" key="6">
    <source>
        <dbReference type="ARBA" id="ARBA00050038"/>
    </source>
</evidence>
<keyword evidence="7" id="KW-0963">Cytoplasm</keyword>
<dbReference type="GO" id="GO:0006515">
    <property type="term" value="P:protein quality control for misfolded or incompletely synthesized proteins"/>
    <property type="evidence" value="ECO:0007669"/>
    <property type="project" value="UniProtKB-UniRule"/>
</dbReference>
<dbReference type="GO" id="GO:0000049">
    <property type="term" value="F:tRNA binding"/>
    <property type="evidence" value="ECO:0007669"/>
    <property type="project" value="UniProtKB-UniRule"/>
</dbReference>
<dbReference type="HAMAP" id="MF_00083">
    <property type="entry name" value="Pept_tRNA_hydro_bact"/>
    <property type="match status" value="1"/>
</dbReference>
<keyword evidence="3 7" id="KW-0378">Hydrolase</keyword>
<dbReference type="GO" id="GO:0004045">
    <property type="term" value="F:peptidyl-tRNA hydrolase activity"/>
    <property type="evidence" value="ECO:0007669"/>
    <property type="project" value="UniProtKB-UniRule"/>
</dbReference>
<keyword evidence="2 7" id="KW-0820">tRNA-binding</keyword>
<dbReference type="EMBL" id="DTHS01000014">
    <property type="protein sequence ID" value="HHR48326.1"/>
    <property type="molecule type" value="Genomic_DNA"/>
</dbReference>
<comment type="function">
    <text evidence="7">Catalyzes the release of premature peptidyl moieties from peptidyl-tRNA molecules trapped in stalled 50S ribosomal subunits, and thus maintains levels of free tRNAs and 50S ribosomes.</text>
</comment>
<comment type="caution">
    <text evidence="10">The sequence shown here is derived from an EMBL/GenBank/DDBJ whole genome shotgun (WGS) entry which is preliminary data.</text>
</comment>
<evidence type="ECO:0000256" key="5">
    <source>
        <dbReference type="ARBA" id="ARBA00038063"/>
    </source>
</evidence>
<protein>
    <recommendedName>
        <fullName evidence="6 7">Peptidyl-tRNA hydrolase</fullName>
        <shortName evidence="7">Pth</shortName>
        <ecNumber evidence="1 7">3.1.1.29</ecNumber>
    </recommendedName>
</protein>
<feature type="binding site" evidence="7">
    <location>
        <position position="71"/>
    </location>
    <ligand>
        <name>tRNA</name>
        <dbReference type="ChEBI" id="CHEBI:17843"/>
    </ligand>
</feature>
<sequence length="193" mass="22070">MNEKESPFIICGLGNPGKEYQFTRHNLGFLVLDSLAKDFQKGFDNYQFYACAKIFFSEKEVYLVKPLTYMNYAGVGLKEFLKNINYDLKKFLCILDDLNLPFGKIRIREKGSDGGHRGLASIIYYLATNEFARLRIGIGRPINMTATDYVLSCFSEEEKKKLPEIIEKAKKATLTFISEGIKSAMNKFNKNLP</sequence>
<dbReference type="InterPro" id="IPR001328">
    <property type="entry name" value="Pept_tRNA_hydro"/>
</dbReference>
<comment type="catalytic activity">
    <reaction evidence="7 8">
        <text>an N-acyl-L-alpha-aminoacyl-tRNA + H2O = an N-acyl-L-amino acid + a tRNA + H(+)</text>
        <dbReference type="Rhea" id="RHEA:54448"/>
        <dbReference type="Rhea" id="RHEA-COMP:10123"/>
        <dbReference type="Rhea" id="RHEA-COMP:13883"/>
        <dbReference type="ChEBI" id="CHEBI:15377"/>
        <dbReference type="ChEBI" id="CHEBI:15378"/>
        <dbReference type="ChEBI" id="CHEBI:59874"/>
        <dbReference type="ChEBI" id="CHEBI:78442"/>
        <dbReference type="ChEBI" id="CHEBI:138191"/>
        <dbReference type="EC" id="3.1.1.29"/>
    </reaction>
</comment>
<feature type="site" description="Stabilizes the basic form of H active site to accept a proton" evidence="7">
    <location>
        <position position="96"/>
    </location>
</feature>
<dbReference type="PROSITE" id="PS01195">
    <property type="entry name" value="PEPT_TRNA_HYDROL_1"/>
    <property type="match status" value="1"/>
</dbReference>
<dbReference type="AlphaFoldDB" id="A0A7V6CMM1"/>
<evidence type="ECO:0000313" key="10">
    <source>
        <dbReference type="EMBL" id="HHR48326.1"/>
    </source>
</evidence>
<dbReference type="EC" id="3.1.1.29" evidence="1 7"/>
<dbReference type="NCBIfam" id="TIGR00447">
    <property type="entry name" value="pth"/>
    <property type="match status" value="1"/>
</dbReference>
<evidence type="ECO:0000256" key="1">
    <source>
        <dbReference type="ARBA" id="ARBA00013260"/>
    </source>
</evidence>
<dbReference type="GO" id="GO:0072344">
    <property type="term" value="P:rescue of stalled ribosome"/>
    <property type="evidence" value="ECO:0007669"/>
    <property type="project" value="UniProtKB-UniRule"/>
</dbReference>
<comment type="caution">
    <text evidence="7">Lacks conserved residue(s) required for the propagation of feature annotation.</text>
</comment>
<gene>
    <name evidence="7" type="primary">pth</name>
    <name evidence="10" type="ORF">ENV79_01605</name>
</gene>
<evidence type="ECO:0000256" key="2">
    <source>
        <dbReference type="ARBA" id="ARBA00022555"/>
    </source>
</evidence>
<dbReference type="Pfam" id="PF01195">
    <property type="entry name" value="Pept_tRNA_hydro"/>
    <property type="match status" value="1"/>
</dbReference>
<evidence type="ECO:0000256" key="4">
    <source>
        <dbReference type="ARBA" id="ARBA00022884"/>
    </source>
</evidence>
<dbReference type="GO" id="GO:0005737">
    <property type="term" value="C:cytoplasm"/>
    <property type="evidence" value="ECO:0007669"/>
    <property type="project" value="UniProtKB-SubCell"/>
</dbReference>
<dbReference type="CDD" id="cd00462">
    <property type="entry name" value="PTH"/>
    <property type="match status" value="1"/>
</dbReference>
<evidence type="ECO:0000256" key="3">
    <source>
        <dbReference type="ARBA" id="ARBA00022801"/>
    </source>
</evidence>
<name>A0A7V6CMM1_UNCW3</name>
<accession>A0A7V6CMM1</accession>
<dbReference type="InterPro" id="IPR036416">
    <property type="entry name" value="Pept_tRNA_hydro_sf"/>
</dbReference>
<evidence type="ECO:0000256" key="7">
    <source>
        <dbReference type="HAMAP-Rule" id="MF_00083"/>
    </source>
</evidence>
<feature type="site" description="Discriminates between blocked and unblocked aminoacyl-tRNA" evidence="7">
    <location>
        <position position="15"/>
    </location>
</feature>
<dbReference type="FunFam" id="3.40.50.1470:FF:000001">
    <property type="entry name" value="Peptidyl-tRNA hydrolase"/>
    <property type="match status" value="1"/>
</dbReference>
<dbReference type="InterPro" id="IPR018171">
    <property type="entry name" value="Pept_tRNA_hydro_CS"/>
</dbReference>